<dbReference type="PANTHER" id="PTHR10192:SF5">
    <property type="entry name" value="GEPHYRIN"/>
    <property type="match status" value="1"/>
</dbReference>
<accession>A0ABU9C7Z2</accession>
<dbReference type="NCBIfam" id="TIGR00177">
    <property type="entry name" value="molyb_syn"/>
    <property type="match status" value="1"/>
</dbReference>
<protein>
    <recommendedName>
        <fullName evidence="6">Molybdopterin molybdenumtransferase</fullName>
        <ecNumber evidence="6">2.10.1.1</ecNumber>
    </recommendedName>
</protein>
<dbReference type="CDD" id="cd00887">
    <property type="entry name" value="MoeA"/>
    <property type="match status" value="1"/>
</dbReference>
<dbReference type="Pfam" id="PF03454">
    <property type="entry name" value="MoeA_C"/>
    <property type="match status" value="1"/>
</dbReference>
<name>A0ABU9C7Z2_9BURK</name>
<dbReference type="Gene3D" id="3.90.105.10">
    <property type="entry name" value="Molybdopterin biosynthesis moea protein, domain 2"/>
    <property type="match status" value="1"/>
</dbReference>
<dbReference type="Gene3D" id="2.40.340.10">
    <property type="entry name" value="MoeA, C-terminal, domain IV"/>
    <property type="match status" value="1"/>
</dbReference>
<evidence type="ECO:0000256" key="1">
    <source>
        <dbReference type="ARBA" id="ARBA00002901"/>
    </source>
</evidence>
<evidence type="ECO:0000256" key="4">
    <source>
        <dbReference type="ARBA" id="ARBA00023150"/>
    </source>
</evidence>
<evidence type="ECO:0000313" key="9">
    <source>
        <dbReference type="Proteomes" id="UP001379945"/>
    </source>
</evidence>
<keyword evidence="4 6" id="KW-0501">Molybdenum cofactor biosynthesis</keyword>
<dbReference type="InterPro" id="IPR036135">
    <property type="entry name" value="MoeA_linker/N_sf"/>
</dbReference>
<dbReference type="Gene3D" id="2.170.190.11">
    <property type="entry name" value="Molybdopterin biosynthesis moea protein, domain 3"/>
    <property type="match status" value="1"/>
</dbReference>
<dbReference type="InterPro" id="IPR008284">
    <property type="entry name" value="MoCF_biosynth_CS"/>
</dbReference>
<comment type="caution">
    <text evidence="8">The sequence shown here is derived from an EMBL/GenBank/DDBJ whole genome shotgun (WGS) entry which is preliminary data.</text>
</comment>
<keyword evidence="6" id="KW-0500">Molybdenum</keyword>
<dbReference type="NCBIfam" id="NF045515">
    <property type="entry name" value="Glp_gephyrin"/>
    <property type="match status" value="1"/>
</dbReference>
<proteinExistence type="inferred from homology"/>
<dbReference type="Proteomes" id="UP001379945">
    <property type="component" value="Unassembled WGS sequence"/>
</dbReference>
<feature type="domain" description="MoaB/Mog" evidence="7">
    <location>
        <begin position="192"/>
        <end position="338"/>
    </location>
</feature>
<keyword evidence="6" id="KW-0479">Metal-binding</keyword>
<dbReference type="InterPro" id="IPR038987">
    <property type="entry name" value="MoeA-like"/>
</dbReference>
<evidence type="ECO:0000256" key="6">
    <source>
        <dbReference type="RuleBase" id="RU365090"/>
    </source>
</evidence>
<evidence type="ECO:0000256" key="3">
    <source>
        <dbReference type="ARBA" id="ARBA00010763"/>
    </source>
</evidence>
<dbReference type="Pfam" id="PF00994">
    <property type="entry name" value="MoCF_biosynth"/>
    <property type="match status" value="1"/>
</dbReference>
<comment type="similarity">
    <text evidence="3 6">Belongs to the MoeA family.</text>
</comment>
<gene>
    <name evidence="8" type="primary">glp</name>
    <name evidence="8" type="ORF">AACH00_09210</name>
</gene>
<dbReference type="PANTHER" id="PTHR10192">
    <property type="entry name" value="MOLYBDOPTERIN BIOSYNTHESIS PROTEIN"/>
    <property type="match status" value="1"/>
</dbReference>
<dbReference type="Gene3D" id="3.40.980.10">
    <property type="entry name" value="MoaB/Mog-like domain"/>
    <property type="match status" value="1"/>
</dbReference>
<dbReference type="InterPro" id="IPR036425">
    <property type="entry name" value="MoaB/Mog-like_dom_sf"/>
</dbReference>
<dbReference type="EMBL" id="JBBUTI010000005">
    <property type="protein sequence ID" value="MEK8046522.1"/>
    <property type="molecule type" value="Genomic_DNA"/>
</dbReference>
<dbReference type="SMART" id="SM00852">
    <property type="entry name" value="MoCF_biosynth"/>
    <property type="match status" value="1"/>
</dbReference>
<reference evidence="8 9" key="1">
    <citation type="submission" date="2024-04" db="EMBL/GenBank/DDBJ databases">
        <title>Novel species of the genus Ideonella isolated from streams.</title>
        <authorList>
            <person name="Lu H."/>
        </authorList>
    </citation>
    <scope>NUCLEOTIDE SEQUENCE [LARGE SCALE GENOMIC DNA]</scope>
    <source>
        <strain evidence="8 9">LYT19W</strain>
    </source>
</reference>
<dbReference type="InterPro" id="IPR036688">
    <property type="entry name" value="MoeA_C_domain_IV_sf"/>
</dbReference>
<comment type="pathway">
    <text evidence="2 6">Cofactor biosynthesis; molybdopterin biosynthesis.</text>
</comment>
<dbReference type="InterPro" id="IPR001453">
    <property type="entry name" value="MoaB/Mog_dom"/>
</dbReference>
<keyword evidence="6" id="KW-0808">Transferase</keyword>
<keyword evidence="9" id="KW-1185">Reference proteome</keyword>
<comment type="function">
    <text evidence="1 6">Catalyzes the insertion of molybdate into adenylated molybdopterin with the concomitant release of AMP.</text>
</comment>
<sequence>MSELGPSPLAAGHELPVEAARALIAAALQPLTDTETVPLQQALGRVLAVDVISPIDVPAHDNSAMDGYAFRGSDLLLEAATTLTAVVGTVFAGSPLSGVLPEGHCVRIMTGAVMPPELDTVVPIELCTVEGDRVQVQPGVIKGGDNRRRQGEDLRLGLPALTAGQRLRPADLGLLASLGVVGVTVFRKLKVALFSTGDELRNPGEPLPAGCIYDSNRQSLLGALGCLGVDVLDLGLVADDPVALNATLDRALAEADVVLTSGGVSMGDADYTRDLLASRGEVGFWKVAMRPGRPFAFGPLRGPDHAQGPKPVWLFALPGNPVAALVTFHVFARDGLLQLSGARPQPVPRLRARSMSAIRKRPGRSEFQRGILEPGADGRWQVRLTGAQGAGILRSMSEANALVVLGHDQGSVAAGDDVDVWLFDGLL</sequence>
<dbReference type="InterPro" id="IPR005111">
    <property type="entry name" value="MoeA_C_domain_IV"/>
</dbReference>
<dbReference type="InterPro" id="IPR005110">
    <property type="entry name" value="MoeA_linker/N"/>
</dbReference>
<organism evidence="8 9">
    <name type="scientific">Ideonella margarita</name>
    <dbReference type="NCBI Taxonomy" id="2984191"/>
    <lineage>
        <taxon>Bacteria</taxon>
        <taxon>Pseudomonadati</taxon>
        <taxon>Pseudomonadota</taxon>
        <taxon>Betaproteobacteria</taxon>
        <taxon>Burkholderiales</taxon>
        <taxon>Sphaerotilaceae</taxon>
        <taxon>Ideonella</taxon>
    </lineage>
</organism>
<evidence type="ECO:0000313" key="8">
    <source>
        <dbReference type="EMBL" id="MEK8046522.1"/>
    </source>
</evidence>
<dbReference type="RefSeq" id="WP_341398810.1">
    <property type="nucleotide sequence ID" value="NZ_JBBUTI010000005.1"/>
</dbReference>
<dbReference type="SUPFAM" id="SSF53218">
    <property type="entry name" value="Molybdenum cofactor biosynthesis proteins"/>
    <property type="match status" value="1"/>
</dbReference>
<evidence type="ECO:0000256" key="2">
    <source>
        <dbReference type="ARBA" id="ARBA00005046"/>
    </source>
</evidence>
<evidence type="ECO:0000259" key="7">
    <source>
        <dbReference type="SMART" id="SM00852"/>
    </source>
</evidence>
<evidence type="ECO:0000256" key="5">
    <source>
        <dbReference type="ARBA" id="ARBA00047317"/>
    </source>
</evidence>
<keyword evidence="6" id="KW-0460">Magnesium</keyword>
<dbReference type="SUPFAM" id="SSF63867">
    <property type="entry name" value="MoeA C-terminal domain-like"/>
    <property type="match status" value="1"/>
</dbReference>
<dbReference type="SUPFAM" id="SSF63882">
    <property type="entry name" value="MoeA N-terminal region -like"/>
    <property type="match status" value="1"/>
</dbReference>
<comment type="catalytic activity">
    <reaction evidence="5">
        <text>adenylyl-molybdopterin + molybdate = Mo-molybdopterin + AMP + H(+)</text>
        <dbReference type="Rhea" id="RHEA:35047"/>
        <dbReference type="ChEBI" id="CHEBI:15378"/>
        <dbReference type="ChEBI" id="CHEBI:36264"/>
        <dbReference type="ChEBI" id="CHEBI:62727"/>
        <dbReference type="ChEBI" id="CHEBI:71302"/>
        <dbReference type="ChEBI" id="CHEBI:456215"/>
        <dbReference type="EC" id="2.10.1.1"/>
    </reaction>
</comment>
<dbReference type="Pfam" id="PF03453">
    <property type="entry name" value="MoeA_N"/>
    <property type="match status" value="1"/>
</dbReference>
<dbReference type="EC" id="2.10.1.1" evidence="6"/>
<dbReference type="PROSITE" id="PS01079">
    <property type="entry name" value="MOCF_BIOSYNTHESIS_2"/>
    <property type="match status" value="1"/>
</dbReference>
<comment type="cofactor">
    <cofactor evidence="6">
        <name>Mg(2+)</name>
        <dbReference type="ChEBI" id="CHEBI:18420"/>
    </cofactor>
</comment>